<name>A0AAN9FU24_HALRR</name>
<accession>A0AAN9FU24</accession>
<evidence type="ECO:0000313" key="2">
    <source>
        <dbReference type="Proteomes" id="UP001381693"/>
    </source>
</evidence>
<gene>
    <name evidence="1" type="ORF">SK128_012505</name>
</gene>
<reference evidence="1 2" key="1">
    <citation type="submission" date="2023-11" db="EMBL/GenBank/DDBJ databases">
        <title>Halocaridina rubra genome assembly.</title>
        <authorList>
            <person name="Smith C."/>
        </authorList>
    </citation>
    <scope>NUCLEOTIDE SEQUENCE [LARGE SCALE GENOMIC DNA]</scope>
    <source>
        <strain evidence="1">EP-1</strain>
        <tissue evidence="1">Whole</tissue>
    </source>
</reference>
<dbReference type="Proteomes" id="UP001381693">
    <property type="component" value="Unassembled WGS sequence"/>
</dbReference>
<organism evidence="1 2">
    <name type="scientific">Halocaridina rubra</name>
    <name type="common">Hawaiian red shrimp</name>
    <dbReference type="NCBI Taxonomy" id="373956"/>
    <lineage>
        <taxon>Eukaryota</taxon>
        <taxon>Metazoa</taxon>
        <taxon>Ecdysozoa</taxon>
        <taxon>Arthropoda</taxon>
        <taxon>Crustacea</taxon>
        <taxon>Multicrustacea</taxon>
        <taxon>Malacostraca</taxon>
        <taxon>Eumalacostraca</taxon>
        <taxon>Eucarida</taxon>
        <taxon>Decapoda</taxon>
        <taxon>Pleocyemata</taxon>
        <taxon>Caridea</taxon>
        <taxon>Atyoidea</taxon>
        <taxon>Atyidae</taxon>
        <taxon>Halocaridina</taxon>
    </lineage>
</organism>
<dbReference type="AlphaFoldDB" id="A0AAN9FU24"/>
<comment type="caution">
    <text evidence="1">The sequence shown here is derived from an EMBL/GenBank/DDBJ whole genome shotgun (WGS) entry which is preliminary data.</text>
</comment>
<evidence type="ECO:0000313" key="1">
    <source>
        <dbReference type="EMBL" id="KAK7086524.1"/>
    </source>
</evidence>
<keyword evidence="2" id="KW-1185">Reference proteome</keyword>
<dbReference type="EMBL" id="JAXCGZ010000157">
    <property type="protein sequence ID" value="KAK7086524.1"/>
    <property type="molecule type" value="Genomic_DNA"/>
</dbReference>
<protein>
    <submittedName>
        <fullName evidence="1">Uncharacterized protein</fullName>
    </submittedName>
</protein>
<sequence>METGNTCLCPIIIDCLISIFRFCGRRKHEEVNSSTGELLVTAQNIRNRRGEKSGRFRCLVSSFLNFKHTVPGGNPIVGKPIVDKFPIGAFPGFPRPPMPQGVCSRDRVCITENIFTSKVTPIIELTAGL</sequence>
<proteinExistence type="predicted"/>